<feature type="region of interest" description="Disordered" evidence="7">
    <location>
        <begin position="174"/>
        <end position="486"/>
    </location>
</feature>
<feature type="compositionally biased region" description="Low complexity" evidence="7">
    <location>
        <begin position="358"/>
        <end position="384"/>
    </location>
</feature>
<evidence type="ECO:0000259" key="8">
    <source>
        <dbReference type="PROSITE" id="PS50157"/>
    </source>
</evidence>
<dbReference type="SMART" id="SM00355">
    <property type="entry name" value="ZnF_C2H2"/>
    <property type="match status" value="2"/>
</dbReference>
<dbReference type="GO" id="GO:0005634">
    <property type="term" value="C:nucleus"/>
    <property type="evidence" value="ECO:0007669"/>
    <property type="project" value="UniProtKB-SubCell"/>
</dbReference>
<dbReference type="PROSITE" id="PS00028">
    <property type="entry name" value="ZINC_FINGER_C2H2_1"/>
    <property type="match status" value="1"/>
</dbReference>
<dbReference type="GO" id="GO:0008270">
    <property type="term" value="F:zinc ion binding"/>
    <property type="evidence" value="ECO:0007669"/>
    <property type="project" value="UniProtKB-KW"/>
</dbReference>
<dbReference type="CDD" id="cd20908">
    <property type="entry name" value="SUF4-like"/>
    <property type="match status" value="1"/>
</dbReference>
<keyword evidence="5" id="KW-0539">Nucleus</keyword>
<name>A0A2T6ZMX6_TUBBO</name>
<dbReference type="GO" id="GO:0003677">
    <property type="term" value="F:DNA binding"/>
    <property type="evidence" value="ECO:0007669"/>
    <property type="project" value="InterPro"/>
</dbReference>
<dbReference type="SUPFAM" id="SSF57667">
    <property type="entry name" value="beta-beta-alpha zinc fingers"/>
    <property type="match status" value="1"/>
</dbReference>
<evidence type="ECO:0008006" key="12">
    <source>
        <dbReference type="Google" id="ProtNLM"/>
    </source>
</evidence>
<organism evidence="10 11">
    <name type="scientific">Tuber borchii</name>
    <name type="common">White truffle</name>
    <dbReference type="NCBI Taxonomy" id="42251"/>
    <lineage>
        <taxon>Eukaryota</taxon>
        <taxon>Fungi</taxon>
        <taxon>Dikarya</taxon>
        <taxon>Ascomycota</taxon>
        <taxon>Pezizomycotina</taxon>
        <taxon>Pezizomycetes</taxon>
        <taxon>Pezizales</taxon>
        <taxon>Tuberaceae</taxon>
        <taxon>Tuber</taxon>
    </lineage>
</organism>
<dbReference type="PANTHER" id="PTHR23215:SF0">
    <property type="entry name" value="BUB3-INTERACTING AND GLEBS MOTIF-CONTAINING PROTEIN ZNF207"/>
    <property type="match status" value="1"/>
</dbReference>
<evidence type="ECO:0000256" key="1">
    <source>
        <dbReference type="ARBA" id="ARBA00004123"/>
    </source>
</evidence>
<dbReference type="Gene3D" id="3.30.160.60">
    <property type="entry name" value="Classic Zinc Finger"/>
    <property type="match status" value="1"/>
</dbReference>
<evidence type="ECO:0000313" key="10">
    <source>
        <dbReference type="EMBL" id="PUU76764.1"/>
    </source>
</evidence>
<evidence type="ECO:0000256" key="3">
    <source>
        <dbReference type="ARBA" id="ARBA00022771"/>
    </source>
</evidence>
<dbReference type="STRING" id="42251.A0A2T6ZMX6"/>
<evidence type="ECO:0000256" key="5">
    <source>
        <dbReference type="ARBA" id="ARBA00023242"/>
    </source>
</evidence>
<dbReference type="InterPro" id="IPR036236">
    <property type="entry name" value="Znf_C2H2_sf"/>
</dbReference>
<feature type="compositionally biased region" description="Basic and acidic residues" evidence="7">
    <location>
        <begin position="130"/>
        <end position="140"/>
    </location>
</feature>
<feature type="domain" description="BED-type" evidence="9">
    <location>
        <begin position="14"/>
        <end position="73"/>
    </location>
</feature>
<evidence type="ECO:0000259" key="9">
    <source>
        <dbReference type="PROSITE" id="PS50808"/>
    </source>
</evidence>
<dbReference type="Proteomes" id="UP000244722">
    <property type="component" value="Unassembled WGS sequence"/>
</dbReference>
<sequence length="499" mass="53572">MTKKKKRQNPEAEDLLARPWCYYCERDFDDLKILIAHQKAKHYKCERCGRRLNTAGGLRVHMEQVHKEQLEAVDNALPGRESIDLEIFGTEGIPESEVNAHNQRILAAVAQREADRRAASGQSGNAPKRPKVDISKDLDPENIKKKLEAHKKAMAAAVAGGGVGGAGPGGAMSPASAVVGGRSASPGQAGGYEQQQPPAAGFQNPAPAPFQQGAYPIPQAPAYPAAPVYPPQNQTAYPAPYHQPTFQQPPASFGRGAPVPPGPGYNSFQPSGPPHATHPPFSPNGGPGYNPNPHNQFQPQQGPPPQQHISRAPSSLPQPHQIPGLPPRPNAPGLPPRPNFGGVPINNSGFGRGGGGWNQQQQQGQGQMYPQAGGANAGFAEAGGYPPTGPMQQSYNQPSYQQQQQQPQHGNHNYQPHSTNGHGHAHGRNGNPTAEENKPTPETTQSSLPDAQPAEKKKDGKEKPKRETKMVYADNEISPEEKRAMLPRYEYHPALEVSN</sequence>
<dbReference type="AlphaFoldDB" id="A0A2T6ZMX6"/>
<feature type="domain" description="C2H2-type" evidence="8">
    <location>
        <begin position="43"/>
        <end position="71"/>
    </location>
</feature>
<dbReference type="PROSITE" id="PS50808">
    <property type="entry name" value="ZF_BED"/>
    <property type="match status" value="1"/>
</dbReference>
<dbReference type="PROSITE" id="PS50157">
    <property type="entry name" value="ZINC_FINGER_C2H2_2"/>
    <property type="match status" value="1"/>
</dbReference>
<dbReference type="OrthoDB" id="1306014at2759"/>
<dbReference type="PANTHER" id="PTHR23215">
    <property type="entry name" value="ZINC FINGER PROTEIN 207"/>
    <property type="match status" value="1"/>
</dbReference>
<evidence type="ECO:0000256" key="7">
    <source>
        <dbReference type="SAM" id="MobiDB-lite"/>
    </source>
</evidence>
<feature type="region of interest" description="Disordered" evidence="7">
    <location>
        <begin position="111"/>
        <end position="140"/>
    </location>
</feature>
<feature type="compositionally biased region" description="Basic and acidic residues" evidence="7">
    <location>
        <begin position="453"/>
        <end position="469"/>
    </location>
</feature>
<comment type="subcellular location">
    <subcellularLocation>
        <location evidence="1">Nucleus</location>
    </subcellularLocation>
</comment>
<keyword evidence="3 6" id="KW-0863">Zinc-finger</keyword>
<evidence type="ECO:0000313" key="11">
    <source>
        <dbReference type="Proteomes" id="UP000244722"/>
    </source>
</evidence>
<feature type="compositionally biased region" description="Low complexity" evidence="7">
    <location>
        <begin position="392"/>
        <end position="422"/>
    </location>
</feature>
<evidence type="ECO:0000256" key="2">
    <source>
        <dbReference type="ARBA" id="ARBA00022723"/>
    </source>
</evidence>
<dbReference type="FunFam" id="3.30.160.60:FF:000354">
    <property type="entry name" value="C2H2 finger domain-containing protein"/>
    <property type="match status" value="1"/>
</dbReference>
<feature type="compositionally biased region" description="Pro residues" evidence="7">
    <location>
        <begin position="271"/>
        <end position="282"/>
    </location>
</feature>
<protein>
    <recommendedName>
        <fullName evidence="12">C2H2-type domain-containing protein</fullName>
    </recommendedName>
</protein>
<feature type="compositionally biased region" description="Low complexity" evidence="7">
    <location>
        <begin position="211"/>
        <end position="234"/>
    </location>
</feature>
<reference evidence="10 11" key="1">
    <citation type="submission" date="2017-04" db="EMBL/GenBank/DDBJ databases">
        <title>Draft genome sequence of Tuber borchii Vittad., a whitish edible truffle.</title>
        <authorList>
            <consortium name="DOE Joint Genome Institute"/>
            <person name="Murat C."/>
            <person name="Kuo A."/>
            <person name="Barry K.W."/>
            <person name="Clum A."/>
            <person name="Dockter R.B."/>
            <person name="Fauchery L."/>
            <person name="Iotti M."/>
            <person name="Kohler A."/>
            <person name="Labutti K."/>
            <person name="Lindquist E.A."/>
            <person name="Lipzen A."/>
            <person name="Ohm R.A."/>
            <person name="Wang M."/>
            <person name="Grigoriev I.V."/>
            <person name="Zambonelli A."/>
            <person name="Martin F.M."/>
        </authorList>
    </citation>
    <scope>NUCLEOTIDE SEQUENCE [LARGE SCALE GENOMIC DNA]</scope>
    <source>
        <strain evidence="10 11">Tbo3840</strain>
    </source>
</reference>
<feature type="compositionally biased region" description="Polar residues" evidence="7">
    <location>
        <begin position="308"/>
        <end position="318"/>
    </location>
</feature>
<keyword evidence="11" id="KW-1185">Reference proteome</keyword>
<feature type="compositionally biased region" description="Low complexity" evidence="7">
    <location>
        <begin position="289"/>
        <end position="300"/>
    </location>
</feature>
<gene>
    <name evidence="10" type="ORF">B9Z19DRAFT_989280</name>
</gene>
<dbReference type="EMBL" id="NESQ01000176">
    <property type="protein sequence ID" value="PUU76764.1"/>
    <property type="molecule type" value="Genomic_DNA"/>
</dbReference>
<keyword evidence="4" id="KW-0862">Zinc</keyword>
<feature type="compositionally biased region" description="Polar residues" evidence="7">
    <location>
        <begin position="440"/>
        <end position="449"/>
    </location>
</feature>
<dbReference type="InterPro" id="IPR003656">
    <property type="entry name" value="Znf_BED"/>
</dbReference>
<proteinExistence type="predicted"/>
<comment type="caution">
    <text evidence="10">The sequence shown here is derived from an EMBL/GenBank/DDBJ whole genome shotgun (WGS) entry which is preliminary data.</text>
</comment>
<keyword evidence="2" id="KW-0479">Metal-binding</keyword>
<feature type="compositionally biased region" description="Pro residues" evidence="7">
    <location>
        <begin position="324"/>
        <end position="338"/>
    </location>
</feature>
<evidence type="ECO:0000256" key="4">
    <source>
        <dbReference type="ARBA" id="ARBA00022833"/>
    </source>
</evidence>
<accession>A0A2T6ZMX6</accession>
<evidence type="ECO:0000256" key="6">
    <source>
        <dbReference type="PROSITE-ProRule" id="PRU00042"/>
    </source>
</evidence>
<dbReference type="InterPro" id="IPR013087">
    <property type="entry name" value="Znf_C2H2_type"/>
</dbReference>